<comment type="caution">
    <text evidence="2">The sequence shown here is derived from an EMBL/GenBank/DDBJ whole genome shotgun (WGS) entry which is preliminary data.</text>
</comment>
<accession>A0A7V4TF89</accession>
<evidence type="ECO:0000313" key="2">
    <source>
        <dbReference type="EMBL" id="HGY38722.1"/>
    </source>
</evidence>
<evidence type="ECO:0000259" key="1">
    <source>
        <dbReference type="Pfam" id="PF07883"/>
    </source>
</evidence>
<gene>
    <name evidence="2" type="ORF">ENW11_02775</name>
</gene>
<dbReference type="SUPFAM" id="SSF51182">
    <property type="entry name" value="RmlC-like cupins"/>
    <property type="match status" value="1"/>
</dbReference>
<feature type="domain" description="Cupin type-2" evidence="1">
    <location>
        <begin position="44"/>
        <end position="108"/>
    </location>
</feature>
<dbReference type="InterPro" id="IPR011051">
    <property type="entry name" value="RmlC_Cupin_sf"/>
</dbReference>
<dbReference type="EMBL" id="DTIY01000019">
    <property type="protein sequence ID" value="HGY38722.1"/>
    <property type="molecule type" value="Genomic_DNA"/>
</dbReference>
<organism evidence="2">
    <name type="scientific">Candidatus Caldatribacterium saccharofermentans</name>
    <dbReference type="NCBI Taxonomy" id="1454753"/>
    <lineage>
        <taxon>Bacteria</taxon>
        <taxon>Pseudomonadati</taxon>
        <taxon>Atribacterota</taxon>
        <taxon>Atribacteria</taxon>
        <taxon>Atribacterales</taxon>
        <taxon>Candidatus Caldatribacteriaceae</taxon>
        <taxon>Candidatus Caldatribacterium</taxon>
    </lineage>
</organism>
<dbReference type="AlphaFoldDB" id="A0A7V4TF89"/>
<reference evidence="2" key="1">
    <citation type="journal article" date="2020" name="mSystems">
        <title>Genome- and Community-Level Interaction Insights into Carbon Utilization and Element Cycling Functions of Hydrothermarchaeota in Hydrothermal Sediment.</title>
        <authorList>
            <person name="Zhou Z."/>
            <person name="Liu Y."/>
            <person name="Xu W."/>
            <person name="Pan J."/>
            <person name="Luo Z.H."/>
            <person name="Li M."/>
        </authorList>
    </citation>
    <scope>NUCLEOTIDE SEQUENCE [LARGE SCALE GENOMIC DNA]</scope>
    <source>
        <strain evidence="2">SpSt-82</strain>
    </source>
</reference>
<dbReference type="InterPro" id="IPR013096">
    <property type="entry name" value="Cupin_2"/>
</dbReference>
<dbReference type="InterPro" id="IPR014710">
    <property type="entry name" value="RmlC-like_jellyroll"/>
</dbReference>
<dbReference type="Pfam" id="PF07883">
    <property type="entry name" value="Cupin_2"/>
    <property type="match status" value="1"/>
</dbReference>
<dbReference type="Gene3D" id="2.60.120.10">
    <property type="entry name" value="Jelly Rolls"/>
    <property type="match status" value="1"/>
</dbReference>
<protein>
    <submittedName>
        <fullName evidence="2">Cupin domain-containing protein</fullName>
    </submittedName>
</protein>
<name>A0A7V4TF89_9BACT</name>
<sequence length="132" mass="14807">MKVRRVAEVQGVEIPQPFARLVKVVFAPDRGDVEDLTFITTAIYPGGSTDCRFRDRTELIYVLSGRGVLLCNGQEFCLEPDTAVLVERGDEIQLRNPGPEVLRIVSVYPRPVRACDLYETLLRAVQKTVEEG</sequence>
<proteinExistence type="predicted"/>